<dbReference type="SMART" id="SM00388">
    <property type="entry name" value="HisKA"/>
    <property type="match status" value="1"/>
</dbReference>
<dbReference type="InterPro" id="IPR052162">
    <property type="entry name" value="Sensor_kinase/Photoreceptor"/>
</dbReference>
<organism evidence="9 10">
    <name type="scientific">Pontibacter rugosus</name>
    <dbReference type="NCBI Taxonomy" id="1745966"/>
    <lineage>
        <taxon>Bacteria</taxon>
        <taxon>Pseudomonadati</taxon>
        <taxon>Bacteroidota</taxon>
        <taxon>Cytophagia</taxon>
        <taxon>Cytophagales</taxon>
        <taxon>Hymenobacteraceae</taxon>
        <taxon>Pontibacter</taxon>
    </lineage>
</organism>
<dbReference type="PROSITE" id="PS50112">
    <property type="entry name" value="PAS"/>
    <property type="match status" value="2"/>
</dbReference>
<dbReference type="InterPro" id="IPR000014">
    <property type="entry name" value="PAS"/>
</dbReference>
<reference evidence="10" key="1">
    <citation type="journal article" date="2019" name="Int. J. Syst. Evol. Microbiol.">
        <title>The Global Catalogue of Microorganisms (GCM) 10K type strain sequencing project: providing services to taxonomists for standard genome sequencing and annotation.</title>
        <authorList>
            <consortium name="The Broad Institute Genomics Platform"/>
            <consortium name="The Broad Institute Genome Sequencing Center for Infectious Disease"/>
            <person name="Wu L."/>
            <person name="Ma J."/>
        </authorList>
    </citation>
    <scope>NUCLEOTIDE SEQUENCE [LARGE SCALE GENOMIC DNA]</scope>
    <source>
        <strain evidence="10">JCM 31319</strain>
    </source>
</reference>
<dbReference type="RefSeq" id="WP_377529972.1">
    <property type="nucleotide sequence ID" value="NZ_JBHTLD010000171.1"/>
</dbReference>
<name>A0ABW3SUX9_9BACT</name>
<evidence type="ECO:0000259" key="7">
    <source>
        <dbReference type="PROSITE" id="PS50112"/>
    </source>
</evidence>
<dbReference type="Pfam" id="PF00512">
    <property type="entry name" value="HisKA"/>
    <property type="match status" value="1"/>
</dbReference>
<feature type="domain" description="PAC" evidence="8">
    <location>
        <begin position="93"/>
        <end position="146"/>
    </location>
</feature>
<comment type="caution">
    <text evidence="9">The sequence shown here is derived from an EMBL/GenBank/DDBJ whole genome shotgun (WGS) entry which is preliminary data.</text>
</comment>
<evidence type="ECO:0000256" key="5">
    <source>
        <dbReference type="ARBA" id="ARBA00022777"/>
    </source>
</evidence>
<keyword evidence="5" id="KW-0418">Kinase</keyword>
<dbReference type="InterPro" id="IPR005467">
    <property type="entry name" value="His_kinase_dom"/>
</dbReference>
<dbReference type="InterPro" id="IPR003661">
    <property type="entry name" value="HisK_dim/P_dom"/>
</dbReference>
<dbReference type="Gene3D" id="1.10.287.130">
    <property type="match status" value="1"/>
</dbReference>
<feature type="domain" description="Histidine kinase" evidence="6">
    <location>
        <begin position="298"/>
        <end position="513"/>
    </location>
</feature>
<dbReference type="PANTHER" id="PTHR43304:SF1">
    <property type="entry name" value="PAC DOMAIN-CONTAINING PROTEIN"/>
    <property type="match status" value="1"/>
</dbReference>
<dbReference type="PRINTS" id="PR00344">
    <property type="entry name" value="BCTRLSENSOR"/>
</dbReference>
<dbReference type="SMART" id="SM00387">
    <property type="entry name" value="HATPase_c"/>
    <property type="match status" value="1"/>
</dbReference>
<evidence type="ECO:0000256" key="2">
    <source>
        <dbReference type="ARBA" id="ARBA00012438"/>
    </source>
</evidence>
<dbReference type="EMBL" id="JBHTLD010000171">
    <property type="protein sequence ID" value="MFD1187751.1"/>
    <property type="molecule type" value="Genomic_DNA"/>
</dbReference>
<dbReference type="CDD" id="cd00130">
    <property type="entry name" value="PAS"/>
    <property type="match status" value="2"/>
</dbReference>
<evidence type="ECO:0000313" key="9">
    <source>
        <dbReference type="EMBL" id="MFD1187751.1"/>
    </source>
</evidence>
<evidence type="ECO:0000259" key="8">
    <source>
        <dbReference type="PROSITE" id="PS50113"/>
    </source>
</evidence>
<dbReference type="InterPro" id="IPR001610">
    <property type="entry name" value="PAC"/>
</dbReference>
<dbReference type="SMART" id="SM00091">
    <property type="entry name" value="PAS"/>
    <property type="match status" value="2"/>
</dbReference>
<dbReference type="NCBIfam" id="TIGR00229">
    <property type="entry name" value="sensory_box"/>
    <property type="match status" value="2"/>
</dbReference>
<dbReference type="InterPro" id="IPR035965">
    <property type="entry name" value="PAS-like_dom_sf"/>
</dbReference>
<dbReference type="Gene3D" id="3.30.450.20">
    <property type="entry name" value="PAS domain"/>
    <property type="match status" value="2"/>
</dbReference>
<keyword evidence="4" id="KW-0808">Transferase</keyword>
<evidence type="ECO:0000313" key="10">
    <source>
        <dbReference type="Proteomes" id="UP001597094"/>
    </source>
</evidence>
<accession>A0ABW3SUX9</accession>
<dbReference type="SMART" id="SM00086">
    <property type="entry name" value="PAC"/>
    <property type="match status" value="2"/>
</dbReference>
<dbReference type="Gene3D" id="3.30.565.10">
    <property type="entry name" value="Histidine kinase-like ATPase, C-terminal domain"/>
    <property type="match status" value="1"/>
</dbReference>
<feature type="domain" description="PAS" evidence="7">
    <location>
        <begin position="18"/>
        <end position="73"/>
    </location>
</feature>
<evidence type="ECO:0000256" key="4">
    <source>
        <dbReference type="ARBA" id="ARBA00022679"/>
    </source>
</evidence>
<sequence length="515" mass="59000">MIENNNILQQTSELLSDKTDLYRLLVEGVHDYAIFLLSPTGHVQTWNLGAQKIKGYKAEEIIGHHFSEFYPEETRASGFPDLELRLATKHGRFEDEGWRVKKDGSVFWANVIITAIPSAEGDKLLGFSKITRDLSERKLLETQLTRTLDELRESEERARLLIEVVKDYAIFMLTPDGKIASWNQGAEQIKGYSASEIIGKHFSVFYTEEANDRKYPAYELNKALSDGRFEDEGWRLRKDGTPIWVNVVITPVYNAEERLIGFTKVTRDLSERKKNEELMLKNRELHRINTDLDNFIYTASHDLKAPIANLEGLVAVLKHDLGPDISKHEEVVNRIENSITRLNNIILDLTDVSRIQQEDILVEPVHIEELLEEVKGSLEDLIASYGAVIDADFSGFTHIHYSKKNFRSILFNLVSNAIKYSSPERNPIIRINTEKLQDEDQYLLTVADNGLGIEKKHTYKIFSMFKRMHSHVEGTGLGLYLVKRILENSEDRIEVESKVGQGTTFKLYFHQGDAS</sequence>
<dbReference type="InterPro" id="IPR036097">
    <property type="entry name" value="HisK_dim/P_sf"/>
</dbReference>
<feature type="domain" description="PAC" evidence="8">
    <location>
        <begin position="229"/>
        <end position="281"/>
    </location>
</feature>
<dbReference type="EC" id="2.7.13.3" evidence="2"/>
<dbReference type="InterPro" id="IPR000700">
    <property type="entry name" value="PAS-assoc_C"/>
</dbReference>
<dbReference type="InterPro" id="IPR036890">
    <property type="entry name" value="HATPase_C_sf"/>
</dbReference>
<proteinExistence type="predicted"/>
<keyword evidence="10" id="KW-1185">Reference proteome</keyword>
<gene>
    <name evidence="9" type="ORF">ACFQ2O_16155</name>
</gene>
<dbReference type="PROSITE" id="PS50109">
    <property type="entry name" value="HIS_KIN"/>
    <property type="match status" value="1"/>
</dbReference>
<dbReference type="Pfam" id="PF02518">
    <property type="entry name" value="HATPase_c"/>
    <property type="match status" value="1"/>
</dbReference>
<dbReference type="PANTHER" id="PTHR43304">
    <property type="entry name" value="PHYTOCHROME-LIKE PROTEIN CPH1"/>
    <property type="match status" value="1"/>
</dbReference>
<dbReference type="SUPFAM" id="SSF55785">
    <property type="entry name" value="PYP-like sensor domain (PAS domain)"/>
    <property type="match status" value="2"/>
</dbReference>
<dbReference type="SUPFAM" id="SSF55874">
    <property type="entry name" value="ATPase domain of HSP90 chaperone/DNA topoisomerase II/histidine kinase"/>
    <property type="match status" value="1"/>
</dbReference>
<protein>
    <recommendedName>
        <fullName evidence="2">histidine kinase</fullName>
        <ecNumber evidence="2">2.7.13.3</ecNumber>
    </recommendedName>
</protein>
<evidence type="ECO:0000256" key="3">
    <source>
        <dbReference type="ARBA" id="ARBA00022553"/>
    </source>
</evidence>
<evidence type="ECO:0000259" key="6">
    <source>
        <dbReference type="PROSITE" id="PS50109"/>
    </source>
</evidence>
<dbReference type="CDD" id="cd00082">
    <property type="entry name" value="HisKA"/>
    <property type="match status" value="1"/>
</dbReference>
<keyword evidence="3" id="KW-0597">Phosphoprotein</keyword>
<dbReference type="Pfam" id="PF13426">
    <property type="entry name" value="PAS_9"/>
    <property type="match status" value="2"/>
</dbReference>
<evidence type="ECO:0000256" key="1">
    <source>
        <dbReference type="ARBA" id="ARBA00000085"/>
    </source>
</evidence>
<dbReference type="InterPro" id="IPR004358">
    <property type="entry name" value="Sig_transdc_His_kin-like_C"/>
</dbReference>
<feature type="domain" description="PAS" evidence="7">
    <location>
        <begin position="154"/>
        <end position="227"/>
    </location>
</feature>
<dbReference type="Proteomes" id="UP001597094">
    <property type="component" value="Unassembled WGS sequence"/>
</dbReference>
<dbReference type="InterPro" id="IPR003594">
    <property type="entry name" value="HATPase_dom"/>
</dbReference>
<dbReference type="PROSITE" id="PS50113">
    <property type="entry name" value="PAC"/>
    <property type="match status" value="2"/>
</dbReference>
<dbReference type="SUPFAM" id="SSF47384">
    <property type="entry name" value="Homodimeric domain of signal transducing histidine kinase"/>
    <property type="match status" value="1"/>
</dbReference>
<comment type="catalytic activity">
    <reaction evidence="1">
        <text>ATP + protein L-histidine = ADP + protein N-phospho-L-histidine.</text>
        <dbReference type="EC" id="2.7.13.3"/>
    </reaction>
</comment>